<dbReference type="AlphaFoldDB" id="A0A8J6NR87"/>
<dbReference type="GO" id="GO:0016747">
    <property type="term" value="F:acyltransferase activity, transferring groups other than amino-acyl groups"/>
    <property type="evidence" value="ECO:0007669"/>
    <property type="project" value="InterPro"/>
</dbReference>
<dbReference type="PANTHER" id="PTHR43072">
    <property type="entry name" value="N-ACETYLTRANSFERASE"/>
    <property type="match status" value="1"/>
</dbReference>
<dbReference type="PROSITE" id="PS51186">
    <property type="entry name" value="GNAT"/>
    <property type="match status" value="1"/>
</dbReference>
<dbReference type="Pfam" id="PF00583">
    <property type="entry name" value="Acetyltransf_1"/>
    <property type="match status" value="1"/>
</dbReference>
<feature type="domain" description="N-acetyltransferase" evidence="1">
    <location>
        <begin position="4"/>
        <end position="167"/>
    </location>
</feature>
<sequence length="169" mass="18835">MPEIIIRTFAPQEWKNYKDLRLRALADSPDAFGSTLAEEEKRSDSAWKSRLAGDDSALNYPLGAEVDGEQIGLAWGRIKESDPDLANLYQMWVAPSHRGLGVGEMLLKRVIAWAVEKDALVLELGVTVRDSSAMGLYTRLGFEPVGETEPLRPGSAFFCQSMRLKLQHK</sequence>
<dbReference type="PANTHER" id="PTHR43072:SF60">
    <property type="entry name" value="L-2,4-DIAMINOBUTYRIC ACID ACETYLTRANSFERASE"/>
    <property type="match status" value="1"/>
</dbReference>
<evidence type="ECO:0000259" key="1">
    <source>
        <dbReference type="PROSITE" id="PS51186"/>
    </source>
</evidence>
<accession>A0A8J6NR87</accession>
<dbReference type="SUPFAM" id="SSF55729">
    <property type="entry name" value="Acyl-CoA N-acyltransferases (Nat)"/>
    <property type="match status" value="1"/>
</dbReference>
<comment type="caution">
    <text evidence="2">The sequence shown here is derived from an EMBL/GenBank/DDBJ whole genome shotgun (WGS) entry which is preliminary data.</text>
</comment>
<protein>
    <submittedName>
        <fullName evidence="2">GNAT family N-acetyltransferase</fullName>
    </submittedName>
</protein>
<organism evidence="2 3">
    <name type="scientific">Candidatus Desulfolinea nitratireducens</name>
    <dbReference type="NCBI Taxonomy" id="2841698"/>
    <lineage>
        <taxon>Bacteria</taxon>
        <taxon>Bacillati</taxon>
        <taxon>Chloroflexota</taxon>
        <taxon>Anaerolineae</taxon>
        <taxon>Anaerolineales</taxon>
        <taxon>Anaerolineales incertae sedis</taxon>
        <taxon>Candidatus Desulfolinea</taxon>
    </lineage>
</organism>
<dbReference type="EMBL" id="JACNJN010000172">
    <property type="protein sequence ID" value="MBC8336564.1"/>
    <property type="molecule type" value="Genomic_DNA"/>
</dbReference>
<dbReference type="Gene3D" id="3.40.630.30">
    <property type="match status" value="1"/>
</dbReference>
<dbReference type="Proteomes" id="UP000614469">
    <property type="component" value="Unassembled WGS sequence"/>
</dbReference>
<name>A0A8J6NR87_9CHLR</name>
<gene>
    <name evidence="2" type="ORF">H8E29_14980</name>
</gene>
<dbReference type="CDD" id="cd04301">
    <property type="entry name" value="NAT_SF"/>
    <property type="match status" value="1"/>
</dbReference>
<proteinExistence type="predicted"/>
<evidence type="ECO:0000313" key="3">
    <source>
        <dbReference type="Proteomes" id="UP000614469"/>
    </source>
</evidence>
<dbReference type="InterPro" id="IPR016181">
    <property type="entry name" value="Acyl_CoA_acyltransferase"/>
</dbReference>
<dbReference type="InterPro" id="IPR000182">
    <property type="entry name" value="GNAT_dom"/>
</dbReference>
<evidence type="ECO:0000313" key="2">
    <source>
        <dbReference type="EMBL" id="MBC8336564.1"/>
    </source>
</evidence>
<reference evidence="2 3" key="1">
    <citation type="submission" date="2020-08" db="EMBL/GenBank/DDBJ databases">
        <title>Bridging the membrane lipid divide: bacteria of the FCB group superphylum have the potential to synthesize archaeal ether lipids.</title>
        <authorList>
            <person name="Villanueva L."/>
            <person name="Von Meijenfeldt F.A.B."/>
            <person name="Westbye A.B."/>
            <person name="Yadav S."/>
            <person name="Hopmans E.C."/>
            <person name="Dutilh B.E."/>
            <person name="Sinninghe Damste J.S."/>
        </authorList>
    </citation>
    <scope>NUCLEOTIDE SEQUENCE [LARGE SCALE GENOMIC DNA]</scope>
    <source>
        <strain evidence="2">NIOZ-UU36</strain>
    </source>
</reference>